<dbReference type="InterPro" id="IPR013098">
    <property type="entry name" value="Ig_I-set"/>
</dbReference>
<dbReference type="PANTHER" id="PTHR35971">
    <property type="entry name" value="SI:DKEY-31G6.6"/>
    <property type="match status" value="1"/>
</dbReference>
<dbReference type="CDD" id="cd00096">
    <property type="entry name" value="Ig"/>
    <property type="match status" value="1"/>
</dbReference>
<dbReference type="InterPro" id="IPR052385">
    <property type="entry name" value="Obscurin/Obscurin-like_Reg"/>
</dbReference>
<dbReference type="SMART" id="SM00409">
    <property type="entry name" value="IG"/>
    <property type="match status" value="2"/>
</dbReference>
<reference evidence="6" key="5">
    <citation type="submission" date="2025-09" db="UniProtKB">
        <authorList>
            <consortium name="Ensembl"/>
        </authorList>
    </citation>
    <scope>IDENTIFICATION</scope>
</reference>
<dbReference type="Gene3D" id="2.60.40.10">
    <property type="entry name" value="Immunoglobulins"/>
    <property type="match status" value="2"/>
</dbReference>
<evidence type="ECO:0000313" key="6">
    <source>
        <dbReference type="Ensembl" id="ENSCMIP00000032491.1"/>
    </source>
</evidence>
<organism evidence="6 7">
    <name type="scientific">Callorhinchus milii</name>
    <name type="common">Ghost shark</name>
    <dbReference type="NCBI Taxonomy" id="7868"/>
    <lineage>
        <taxon>Eukaryota</taxon>
        <taxon>Metazoa</taxon>
        <taxon>Chordata</taxon>
        <taxon>Craniata</taxon>
        <taxon>Vertebrata</taxon>
        <taxon>Chondrichthyes</taxon>
        <taxon>Holocephali</taxon>
        <taxon>Chimaeriformes</taxon>
        <taxon>Callorhinchidae</taxon>
        <taxon>Callorhinchus</taxon>
    </lineage>
</organism>
<dbReference type="SUPFAM" id="SSF48726">
    <property type="entry name" value="Immunoglobulin"/>
    <property type="match status" value="2"/>
</dbReference>
<reference evidence="7" key="1">
    <citation type="journal article" date="2006" name="Science">
        <title>Ancient noncoding elements conserved in the human genome.</title>
        <authorList>
            <person name="Venkatesh B."/>
            <person name="Kirkness E.F."/>
            <person name="Loh Y.H."/>
            <person name="Halpern A.L."/>
            <person name="Lee A.P."/>
            <person name="Johnson J."/>
            <person name="Dandona N."/>
            <person name="Viswanathan L.D."/>
            <person name="Tay A."/>
            <person name="Venter J.C."/>
            <person name="Strausberg R.L."/>
            <person name="Brenner S."/>
        </authorList>
    </citation>
    <scope>NUCLEOTIDE SEQUENCE [LARGE SCALE GENOMIC DNA]</scope>
</reference>
<evidence type="ECO:0000256" key="2">
    <source>
        <dbReference type="ARBA" id="ARBA00022490"/>
    </source>
</evidence>
<reference evidence="6" key="4">
    <citation type="submission" date="2025-08" db="UniProtKB">
        <authorList>
            <consortium name="Ensembl"/>
        </authorList>
    </citation>
    <scope>IDENTIFICATION</scope>
</reference>
<dbReference type="AlphaFoldDB" id="A0A4W3IYQ2"/>
<keyword evidence="7" id="KW-1185">Reference proteome</keyword>
<evidence type="ECO:0000256" key="4">
    <source>
        <dbReference type="ARBA" id="ARBA00023157"/>
    </source>
</evidence>
<evidence type="ECO:0000256" key="3">
    <source>
        <dbReference type="ARBA" id="ARBA00022553"/>
    </source>
</evidence>
<dbReference type="Pfam" id="PF07679">
    <property type="entry name" value="I-set"/>
    <property type="match status" value="2"/>
</dbReference>
<sequence>EIEEHERPAQEEFDELIHYIQQKIQNVEPVELIKDIEDQTVRTKVDALFECIIKINYPEIKLSWYKGTEKLESNDKYEITIDGDIHRLKVKSCEFHDQSNIRLVCGPHISSAKLTVVEPIVEQHLEHLSGKEGQICIMVCQFSLPNLKTEWFKNGRQIEGRGRYSIHVSDKTQKLTISDVKPEDQGRFTCKFENLETSADLRVEGL</sequence>
<dbReference type="PROSITE" id="PS50835">
    <property type="entry name" value="IG_LIKE"/>
    <property type="match status" value="1"/>
</dbReference>
<reference evidence="7" key="2">
    <citation type="journal article" date="2007" name="PLoS Biol.">
        <title>Survey sequencing and comparative analysis of the elephant shark (Callorhinchus milii) genome.</title>
        <authorList>
            <person name="Venkatesh B."/>
            <person name="Kirkness E.F."/>
            <person name="Loh Y.H."/>
            <person name="Halpern A.L."/>
            <person name="Lee A.P."/>
            <person name="Johnson J."/>
            <person name="Dandona N."/>
            <person name="Viswanathan L.D."/>
            <person name="Tay A."/>
            <person name="Venter J.C."/>
            <person name="Strausberg R.L."/>
            <person name="Brenner S."/>
        </authorList>
    </citation>
    <scope>NUCLEOTIDE SEQUENCE [LARGE SCALE GENOMIC DNA]</scope>
</reference>
<dbReference type="FunFam" id="2.60.40.10:FF:001342">
    <property type="entry name" value="titin isoform X1"/>
    <property type="match status" value="1"/>
</dbReference>
<dbReference type="Ensembl" id="ENSCMIT00000032984.1">
    <property type="protein sequence ID" value="ENSCMIP00000032491.1"/>
    <property type="gene ID" value="ENSCMIG00000013883.1"/>
</dbReference>
<comment type="subcellular location">
    <subcellularLocation>
        <location evidence="1">Cytoplasm</location>
    </subcellularLocation>
</comment>
<keyword evidence="3" id="KW-0597">Phosphoprotein</keyword>
<feature type="domain" description="Ig-like" evidence="5">
    <location>
        <begin position="119"/>
        <end position="202"/>
    </location>
</feature>
<evidence type="ECO:0000259" key="5">
    <source>
        <dbReference type="PROSITE" id="PS50835"/>
    </source>
</evidence>
<reference evidence="7" key="3">
    <citation type="journal article" date="2014" name="Nature">
        <title>Elephant shark genome provides unique insights into gnathostome evolution.</title>
        <authorList>
            <consortium name="International Elephant Shark Genome Sequencing Consortium"/>
            <person name="Venkatesh B."/>
            <person name="Lee A.P."/>
            <person name="Ravi V."/>
            <person name="Maurya A.K."/>
            <person name="Lian M.M."/>
            <person name="Swann J.B."/>
            <person name="Ohta Y."/>
            <person name="Flajnik M.F."/>
            <person name="Sutoh Y."/>
            <person name="Kasahara M."/>
            <person name="Hoon S."/>
            <person name="Gangu V."/>
            <person name="Roy S.W."/>
            <person name="Irimia M."/>
            <person name="Korzh V."/>
            <person name="Kondrychyn I."/>
            <person name="Lim Z.W."/>
            <person name="Tay B.H."/>
            <person name="Tohari S."/>
            <person name="Kong K.W."/>
            <person name="Ho S."/>
            <person name="Lorente-Galdos B."/>
            <person name="Quilez J."/>
            <person name="Marques-Bonet T."/>
            <person name="Raney B.J."/>
            <person name="Ingham P.W."/>
            <person name="Tay A."/>
            <person name="Hillier L.W."/>
            <person name="Minx P."/>
            <person name="Boehm T."/>
            <person name="Wilson R.K."/>
            <person name="Brenner S."/>
            <person name="Warren W.C."/>
        </authorList>
    </citation>
    <scope>NUCLEOTIDE SEQUENCE [LARGE SCALE GENOMIC DNA]</scope>
</reference>
<dbReference type="InterPro" id="IPR013783">
    <property type="entry name" value="Ig-like_fold"/>
</dbReference>
<dbReference type="InterPro" id="IPR036179">
    <property type="entry name" value="Ig-like_dom_sf"/>
</dbReference>
<dbReference type="Proteomes" id="UP000314986">
    <property type="component" value="Unassembled WGS sequence"/>
</dbReference>
<name>A0A4W3IYQ2_CALMI</name>
<protein>
    <recommendedName>
        <fullName evidence="5">Ig-like domain-containing protein</fullName>
    </recommendedName>
</protein>
<dbReference type="InterPro" id="IPR003599">
    <property type="entry name" value="Ig_sub"/>
</dbReference>
<dbReference type="PANTHER" id="PTHR35971:SF5">
    <property type="entry name" value="OBSCURIN LIKE CYTOSKELETAL ADAPTOR 1"/>
    <property type="match status" value="1"/>
</dbReference>
<dbReference type="STRING" id="7868.ENSCMIP00000032491"/>
<evidence type="ECO:0000313" key="7">
    <source>
        <dbReference type="Proteomes" id="UP000314986"/>
    </source>
</evidence>
<dbReference type="GeneTree" id="ENSGT01110000267173"/>
<dbReference type="InterPro" id="IPR007110">
    <property type="entry name" value="Ig-like_dom"/>
</dbReference>
<accession>A0A4W3IYQ2</accession>
<proteinExistence type="predicted"/>
<keyword evidence="2" id="KW-0963">Cytoplasm</keyword>
<dbReference type="GO" id="GO:0005737">
    <property type="term" value="C:cytoplasm"/>
    <property type="evidence" value="ECO:0007669"/>
    <property type="project" value="UniProtKB-SubCell"/>
</dbReference>
<keyword evidence="4" id="KW-1015">Disulfide bond</keyword>
<evidence type="ECO:0000256" key="1">
    <source>
        <dbReference type="ARBA" id="ARBA00004496"/>
    </source>
</evidence>
<dbReference type="InParanoid" id="A0A4W3IYQ2"/>